<evidence type="ECO:0000313" key="1">
    <source>
        <dbReference type="EMBL" id="NMY13535.1"/>
    </source>
</evidence>
<dbReference type="Proteomes" id="UP000537729">
    <property type="component" value="Unassembled WGS sequence"/>
</dbReference>
<dbReference type="AlphaFoldDB" id="A0A7Y1AD08"/>
<proteinExistence type="predicted"/>
<gene>
    <name evidence="1" type="ORF">HBO38_35005</name>
</gene>
<evidence type="ECO:0000313" key="2">
    <source>
        <dbReference type="Proteomes" id="UP000537729"/>
    </source>
</evidence>
<organism evidence="1 2">
    <name type="scientific">Pseudomonas veronii</name>
    <dbReference type="NCBI Taxonomy" id="76761"/>
    <lineage>
        <taxon>Bacteria</taxon>
        <taxon>Pseudomonadati</taxon>
        <taxon>Pseudomonadota</taxon>
        <taxon>Gammaproteobacteria</taxon>
        <taxon>Pseudomonadales</taxon>
        <taxon>Pseudomonadaceae</taxon>
        <taxon>Pseudomonas</taxon>
    </lineage>
</organism>
<dbReference type="EMBL" id="JAAQWG010000104">
    <property type="protein sequence ID" value="NMY13535.1"/>
    <property type="molecule type" value="Genomic_DNA"/>
</dbReference>
<dbReference type="RefSeq" id="WP_169886632.1">
    <property type="nucleotide sequence ID" value="NZ_JAAQWG010000104.1"/>
</dbReference>
<comment type="caution">
    <text evidence="1">The sequence shown here is derived from an EMBL/GenBank/DDBJ whole genome shotgun (WGS) entry which is preliminary data.</text>
</comment>
<dbReference type="PROSITE" id="PS51257">
    <property type="entry name" value="PROKAR_LIPOPROTEIN"/>
    <property type="match status" value="1"/>
</dbReference>
<sequence length="72" mass="7904">MNHRFEVAGIACGVQSCDSTEANVFFCVDSVCTYARMVLGEFEFNGRTADTAKEFFTTNKSAFMAKVTELSA</sequence>
<name>A0A7Y1AD08_PSEVE</name>
<protein>
    <submittedName>
        <fullName evidence="1">Uncharacterized protein</fullName>
    </submittedName>
</protein>
<accession>A0A7Y1AD08</accession>
<reference evidence="1 2" key="1">
    <citation type="journal article" date="2020" name="Front. Microbiol.">
        <title>Genetic Organization of the aprX-lipA2 Operon Affects the Proteolytic Potential of Pseudomonas Species in Milk.</title>
        <authorList>
            <person name="Maier C."/>
            <person name="Huptas C."/>
            <person name="von Neubeck M."/>
            <person name="Scherer S."/>
            <person name="Wenning M."/>
            <person name="Lucking G."/>
        </authorList>
    </citation>
    <scope>NUCLEOTIDE SEQUENCE [LARGE SCALE GENOMIC DNA]</scope>
    <source>
        <strain evidence="1 2">DSM 16272</strain>
    </source>
</reference>